<reference evidence="1" key="1">
    <citation type="journal article" date="2014" name="Front. Microbiol.">
        <title>High frequency of phylogenetically diverse reductive dehalogenase-homologous genes in deep subseafloor sedimentary metagenomes.</title>
        <authorList>
            <person name="Kawai M."/>
            <person name="Futagami T."/>
            <person name="Toyoda A."/>
            <person name="Takaki Y."/>
            <person name="Nishi S."/>
            <person name="Hori S."/>
            <person name="Arai W."/>
            <person name="Tsubouchi T."/>
            <person name="Morono Y."/>
            <person name="Uchiyama I."/>
            <person name="Ito T."/>
            <person name="Fujiyama A."/>
            <person name="Inagaki F."/>
            <person name="Takami H."/>
        </authorList>
    </citation>
    <scope>NUCLEOTIDE SEQUENCE</scope>
    <source>
        <strain evidence="1">Expedition CK06-06</strain>
    </source>
</reference>
<name>X1EN73_9ZZZZ</name>
<accession>X1EN73</accession>
<feature type="non-terminal residue" evidence="1">
    <location>
        <position position="1"/>
    </location>
</feature>
<evidence type="ECO:0000313" key="1">
    <source>
        <dbReference type="EMBL" id="GAH10093.1"/>
    </source>
</evidence>
<dbReference type="InterPro" id="IPR036005">
    <property type="entry name" value="Creatinase/aminopeptidase-like"/>
</dbReference>
<feature type="non-terminal residue" evidence="1">
    <location>
        <position position="246"/>
    </location>
</feature>
<proteinExistence type="predicted"/>
<comment type="caution">
    <text evidence="1">The sequence shown here is derived from an EMBL/GenBank/DDBJ whole genome shotgun (WGS) entry which is preliminary data.</text>
</comment>
<sequence length="246" mass="27746">DPGAYDIKGEEAEDLDQQNYYVPEDPDKAPETELDLRFKGLGKFVADRDPQRIAVNYSEKLSLAEGSEVRALTDGISHTDYLLLVKALGDEYAKRMVSAEYLILDYLSRRTKKEIEYHKRMGHKANEYLAKEFAKIVPGKTLLENLAQNVFVRDPDGNEHSNDDYVIQRGDLIGILYGAGDMRRIMDADVGGTGYVLREGETELPPEVKKIWEDAMKVREILKKNIKAGPTAGETLEILIPKLEEA</sequence>
<gene>
    <name evidence="1" type="ORF">S01H4_55946</name>
</gene>
<organism evidence="1">
    <name type="scientific">marine sediment metagenome</name>
    <dbReference type="NCBI Taxonomy" id="412755"/>
    <lineage>
        <taxon>unclassified sequences</taxon>
        <taxon>metagenomes</taxon>
        <taxon>ecological metagenomes</taxon>
    </lineage>
</organism>
<dbReference type="AlphaFoldDB" id="X1EN73"/>
<dbReference type="SUPFAM" id="SSF55920">
    <property type="entry name" value="Creatinase/aminopeptidase"/>
    <property type="match status" value="1"/>
</dbReference>
<protein>
    <submittedName>
        <fullName evidence="1">Uncharacterized protein</fullName>
    </submittedName>
</protein>
<dbReference type="EMBL" id="BART01032358">
    <property type="protein sequence ID" value="GAH10093.1"/>
    <property type="molecule type" value="Genomic_DNA"/>
</dbReference>